<gene>
    <name evidence="9" type="primary">acdA</name>
    <name evidence="9" type="ORF">SULPSESMR1_03364</name>
</gene>
<dbReference type="SUPFAM" id="SSF47203">
    <property type="entry name" value="Acyl-CoA dehydrogenase C-terminal domain-like"/>
    <property type="match status" value="1"/>
</dbReference>
<dbReference type="InterPro" id="IPR046373">
    <property type="entry name" value="Acyl-CoA_Oxase/DH_mid-dom_sf"/>
</dbReference>
<dbReference type="Pfam" id="PF00441">
    <property type="entry name" value="Acyl-CoA_dh_1"/>
    <property type="match status" value="1"/>
</dbReference>
<dbReference type="InterPro" id="IPR037069">
    <property type="entry name" value="AcylCoA_DH/ox_N_sf"/>
</dbReference>
<evidence type="ECO:0000259" key="7">
    <source>
        <dbReference type="Pfam" id="PF00441"/>
    </source>
</evidence>
<name>A0A221K575_9RHOB</name>
<evidence type="ECO:0000259" key="8">
    <source>
        <dbReference type="Pfam" id="PF02770"/>
    </source>
</evidence>
<dbReference type="Gene3D" id="1.20.140.10">
    <property type="entry name" value="Butyryl-CoA Dehydrogenase, subunit A, domain 3"/>
    <property type="match status" value="1"/>
</dbReference>
<evidence type="ECO:0000313" key="10">
    <source>
        <dbReference type="Proteomes" id="UP000199754"/>
    </source>
</evidence>
<dbReference type="Gene3D" id="1.10.540.10">
    <property type="entry name" value="Acyl-CoA dehydrogenase/oxidase, N-terminal domain"/>
    <property type="match status" value="1"/>
</dbReference>
<keyword evidence="3 6" id="KW-0285">Flavoprotein</keyword>
<evidence type="ECO:0000313" key="9">
    <source>
        <dbReference type="EMBL" id="ASM74139.1"/>
    </source>
</evidence>
<dbReference type="KEGG" id="spse:SULPSESMR1_03364"/>
<dbReference type="InterPro" id="IPR009100">
    <property type="entry name" value="AcylCoA_DH/oxidase_NM_dom_sf"/>
</dbReference>
<dbReference type="RefSeq" id="WP_089421877.1">
    <property type="nucleotide sequence ID" value="NZ_CP022415.1"/>
</dbReference>
<organism evidence="9 10">
    <name type="scientific">Pseudosulfitobacter pseudonitzschiae</name>
    <dbReference type="NCBI Taxonomy" id="1402135"/>
    <lineage>
        <taxon>Bacteria</taxon>
        <taxon>Pseudomonadati</taxon>
        <taxon>Pseudomonadota</taxon>
        <taxon>Alphaproteobacteria</taxon>
        <taxon>Rhodobacterales</taxon>
        <taxon>Roseobacteraceae</taxon>
        <taxon>Pseudosulfitobacter</taxon>
    </lineage>
</organism>
<evidence type="ECO:0000256" key="3">
    <source>
        <dbReference type="ARBA" id="ARBA00022630"/>
    </source>
</evidence>
<comment type="similarity">
    <text evidence="2 6">Belongs to the acyl-CoA dehydrogenase family.</text>
</comment>
<keyword evidence="4 6" id="KW-0274">FAD</keyword>
<dbReference type="Proteomes" id="UP000199754">
    <property type="component" value="Chromosome"/>
</dbReference>
<accession>A0A221K575</accession>
<dbReference type="Gene3D" id="2.40.110.10">
    <property type="entry name" value="Butyryl-CoA Dehydrogenase, subunit A, domain 2"/>
    <property type="match status" value="1"/>
</dbReference>
<dbReference type="CDD" id="cd00567">
    <property type="entry name" value="ACAD"/>
    <property type="match status" value="1"/>
</dbReference>
<dbReference type="PANTHER" id="PTHR43884:SF20">
    <property type="entry name" value="ACYL-COA DEHYDROGENASE FADE28"/>
    <property type="match status" value="1"/>
</dbReference>
<evidence type="ECO:0000256" key="4">
    <source>
        <dbReference type="ARBA" id="ARBA00022827"/>
    </source>
</evidence>
<dbReference type="EC" id="1.3.99.-" evidence="9"/>
<evidence type="ECO:0000256" key="6">
    <source>
        <dbReference type="RuleBase" id="RU362125"/>
    </source>
</evidence>
<evidence type="ECO:0000256" key="1">
    <source>
        <dbReference type="ARBA" id="ARBA00001974"/>
    </source>
</evidence>
<protein>
    <submittedName>
        <fullName evidence="9">Acyl-CoA dehydrogenase</fullName>
        <ecNumber evidence="9">1.3.99.-</ecNumber>
    </submittedName>
</protein>
<dbReference type="InterPro" id="IPR009075">
    <property type="entry name" value="AcylCo_DH/oxidase_C"/>
</dbReference>
<dbReference type="GO" id="GO:0050660">
    <property type="term" value="F:flavin adenine dinucleotide binding"/>
    <property type="evidence" value="ECO:0007669"/>
    <property type="project" value="InterPro"/>
</dbReference>
<evidence type="ECO:0000256" key="5">
    <source>
        <dbReference type="ARBA" id="ARBA00023002"/>
    </source>
</evidence>
<evidence type="ECO:0000256" key="2">
    <source>
        <dbReference type="ARBA" id="ARBA00009347"/>
    </source>
</evidence>
<feature type="domain" description="Acyl-CoA dehydrogenase/oxidase C-terminal" evidence="7">
    <location>
        <begin position="219"/>
        <end position="360"/>
    </location>
</feature>
<dbReference type="OrthoDB" id="9771038at2"/>
<dbReference type="EMBL" id="CP022415">
    <property type="protein sequence ID" value="ASM74139.1"/>
    <property type="molecule type" value="Genomic_DNA"/>
</dbReference>
<reference evidence="9 10" key="1">
    <citation type="submission" date="2017-07" db="EMBL/GenBank/DDBJ databases">
        <title>Genome Sequence of Sulfitobacter pseudonitzschiae Strain SMR1 Isolated from a culture of the Diatom Skeletonema marinoi.</title>
        <authorList>
            <person name="Topel M."/>
            <person name="Pinder M.I.M."/>
            <person name="Johansson O.N."/>
            <person name="Kourtchenko O."/>
            <person name="Godhe A."/>
            <person name="Clarke A.K."/>
        </authorList>
    </citation>
    <scope>NUCLEOTIDE SEQUENCE [LARGE SCALE GENOMIC DNA]</scope>
    <source>
        <strain evidence="9 10">SMR1</strain>
    </source>
</reference>
<dbReference type="Pfam" id="PF02770">
    <property type="entry name" value="Acyl-CoA_dh_M"/>
    <property type="match status" value="1"/>
</dbReference>
<proteinExistence type="inferred from homology"/>
<dbReference type="AlphaFoldDB" id="A0A221K575"/>
<dbReference type="InterPro" id="IPR036250">
    <property type="entry name" value="AcylCo_DH-like_C"/>
</dbReference>
<comment type="cofactor">
    <cofactor evidence="1 6">
        <name>FAD</name>
        <dbReference type="ChEBI" id="CHEBI:57692"/>
    </cofactor>
</comment>
<dbReference type="InterPro" id="IPR006091">
    <property type="entry name" value="Acyl-CoA_Oxase/DH_mid-dom"/>
</dbReference>
<keyword evidence="10" id="KW-1185">Reference proteome</keyword>
<dbReference type="GO" id="GO:0003995">
    <property type="term" value="F:acyl-CoA dehydrogenase activity"/>
    <property type="evidence" value="ECO:0007669"/>
    <property type="project" value="TreeGrafter"/>
</dbReference>
<dbReference type="SUPFAM" id="SSF56645">
    <property type="entry name" value="Acyl-CoA dehydrogenase NM domain-like"/>
    <property type="match status" value="1"/>
</dbReference>
<dbReference type="PANTHER" id="PTHR43884">
    <property type="entry name" value="ACYL-COA DEHYDROGENASE"/>
    <property type="match status" value="1"/>
</dbReference>
<sequence>MRFAASEDEVMVEDMLDRALREARDKAPRIDGHALRPEPKALRAQLGSLGLWGAWLPEAAGGADGGPRLLMTLARGLGRVPTHHGLIGGCVLPGAIFARSGREDALHLATRLAGGEMPVAVAVMEPGTRWDFEVPTMRAEPDGDGYRLTGVKSHVAEGATAEVFLVSARDRAGVSLFLMPAAAKGLTVSPYPATDGTTWAMVQAERVSVPASARLIGPDDGIASLQQAFTLAAFAAAAEILGSCEAALTQTLEYLRTREQFGKPLATNQALQFRAADLHTDIEMLRSQVLGAANALSGGYSRRARSDVAAAMALATQTGDLVAREAIHLHGAIGMTRELGVGYHLLRTDVLSRWLGSAEHFRAKFLALEEHAA</sequence>
<keyword evidence="5 6" id="KW-0560">Oxidoreductase</keyword>
<feature type="domain" description="Acyl-CoA oxidase/dehydrogenase middle" evidence="8">
    <location>
        <begin position="120"/>
        <end position="200"/>
    </location>
</feature>